<gene>
    <name evidence="1" type="ORF">J4035_12225</name>
</gene>
<name>A0ABS3SI31_9CELL</name>
<protein>
    <recommendedName>
        <fullName evidence="3">Transcriptional regulator, AbiEi antitoxin, Type IV TA system</fullName>
    </recommendedName>
</protein>
<evidence type="ECO:0008006" key="3">
    <source>
        <dbReference type="Google" id="ProtNLM"/>
    </source>
</evidence>
<evidence type="ECO:0000313" key="1">
    <source>
        <dbReference type="EMBL" id="MBO3085405.1"/>
    </source>
</evidence>
<sequence length="328" mass="36029">MSDGARLPPQLDDVARETVSRQDAVVTTAQMQAWGVSRSVVARRVGSGQWQHLWRGVVVVHSGNVTWRQRARGALLYAGRDAALSHGSAAFIHGIVAAPGSDLVVSIPVNRVVTPQPGLVVRRRRVMPYAGGRLRTVGVDSTVLDLVDQMRSEDEVVGVVCDALRTGVLPGRLLMHAGQRRLLRHRALLTELLGESSQAVESPLEHRYARDVERRHGLPAARAQVSERVDGRWIRADRVHVGLGVRIELDGQLAHPFGRTDDDTWRDNAVVIARDEVTLRYRWRHVAVDPCATAAQVAAALRSRGWEGNATRCSHTCAVSPNQKTSSR</sequence>
<accession>A0ABS3SI31</accession>
<evidence type="ECO:0000313" key="2">
    <source>
        <dbReference type="Proteomes" id="UP000678317"/>
    </source>
</evidence>
<organism evidence="1 2">
    <name type="scientific">Cellulomonas fengjieae</name>
    <dbReference type="NCBI Taxonomy" id="2819978"/>
    <lineage>
        <taxon>Bacteria</taxon>
        <taxon>Bacillati</taxon>
        <taxon>Actinomycetota</taxon>
        <taxon>Actinomycetes</taxon>
        <taxon>Micrococcales</taxon>
        <taxon>Cellulomonadaceae</taxon>
        <taxon>Cellulomonas</taxon>
    </lineage>
</organism>
<dbReference type="RefSeq" id="WP_208289801.1">
    <property type="nucleotide sequence ID" value="NZ_CP074404.1"/>
</dbReference>
<comment type="caution">
    <text evidence="1">The sequence shown here is derived from an EMBL/GenBank/DDBJ whole genome shotgun (WGS) entry which is preliminary data.</text>
</comment>
<proteinExistence type="predicted"/>
<keyword evidence="2" id="KW-1185">Reference proteome</keyword>
<dbReference type="EMBL" id="JAGFBM010000006">
    <property type="protein sequence ID" value="MBO3085405.1"/>
    <property type="molecule type" value="Genomic_DNA"/>
</dbReference>
<reference evidence="1 2" key="1">
    <citation type="submission" date="2021-03" db="EMBL/GenBank/DDBJ databases">
        <title>novel species in genus Cellulomonas.</title>
        <authorList>
            <person name="Zhang G."/>
        </authorList>
    </citation>
    <scope>NUCLEOTIDE SEQUENCE [LARGE SCALE GENOMIC DNA]</scope>
    <source>
        <strain evidence="2">zg-ZUI188</strain>
    </source>
</reference>
<dbReference type="Proteomes" id="UP000678317">
    <property type="component" value="Unassembled WGS sequence"/>
</dbReference>